<dbReference type="EMBL" id="MT684598">
    <property type="protein sequence ID" value="QNN99226.1"/>
    <property type="molecule type" value="Genomic_DNA"/>
</dbReference>
<dbReference type="GeneID" id="77927439"/>
<dbReference type="RefSeq" id="YP_010651733.1">
    <property type="nucleotide sequence ID" value="NC_070783.1"/>
</dbReference>
<evidence type="ECO:0000313" key="1">
    <source>
        <dbReference type="EMBL" id="QNN99226.1"/>
    </source>
</evidence>
<keyword evidence="2" id="KW-1185">Reference proteome</keyword>
<protein>
    <submittedName>
        <fullName evidence="1">Uncharacterized protein</fullName>
    </submittedName>
</protein>
<gene>
    <name evidence="1" type="primary">144</name>
    <name evidence="1" type="ORF">SEA_FAUST_144</name>
</gene>
<name>A0A7G9UYX1_9CAUD</name>
<evidence type="ECO:0000313" key="2">
    <source>
        <dbReference type="Proteomes" id="UP000516151"/>
    </source>
</evidence>
<reference evidence="1 2" key="1">
    <citation type="submission" date="2020-06" db="EMBL/GenBank/DDBJ databases">
        <authorList>
            <person name="Arora M.N."/>
            <person name="Dalling M.T."/>
            <person name="Dawson S.P.M."/>
            <person name="Elia S.N."/>
            <person name="Burke B."/>
            <person name="Shaffer C.D."/>
            <person name="Weston-Hafer K.A."/>
            <person name="Garlena R.A."/>
            <person name="Russell D.A."/>
            <person name="Pope W.H."/>
            <person name="Jacobs-Sera D."/>
            <person name="Hatfull G.F."/>
        </authorList>
    </citation>
    <scope>NUCLEOTIDE SEQUENCE [LARGE SCALE GENOMIC DNA]</scope>
</reference>
<dbReference type="Proteomes" id="UP000516151">
    <property type="component" value="Segment"/>
</dbReference>
<organism evidence="1 2">
    <name type="scientific">Streptomyces phage Faust</name>
    <dbReference type="NCBI Taxonomy" id="2767565"/>
    <lineage>
        <taxon>Viruses</taxon>
        <taxon>Duplodnaviria</taxon>
        <taxon>Heunggongvirae</taxon>
        <taxon>Uroviricota</taxon>
        <taxon>Caudoviricetes</taxon>
        <taxon>Stanwilliamsviridae</taxon>
        <taxon>Loccivirinae</taxon>
        <taxon>Faustvirus</taxon>
        <taxon>Faustvirus faust</taxon>
    </lineage>
</organism>
<dbReference type="KEGG" id="vg:77927439"/>
<sequence length="115" mass="13313">MRVSKKKPRNPLELPWWAIKGLEWILAQSTEYICIDDILIKAWTKESEDLVYIEFLWPGGKQGLLGISKDTPRFEDPASCPYFRGVGTCDSGCYTEPSCQTDRPEFGWPSERYKF</sequence>
<accession>A0A7G9UYX1</accession>
<proteinExistence type="predicted"/>